<keyword evidence="2" id="KW-1185">Reference proteome</keyword>
<gene>
    <name evidence="1" type="ORF">BA724_12545</name>
</gene>
<protein>
    <recommendedName>
        <fullName evidence="3">Sporulation protein</fullName>
    </recommendedName>
</protein>
<dbReference type="STRING" id="1714016.BA724_12545"/>
<evidence type="ECO:0000313" key="1">
    <source>
        <dbReference type="EMBL" id="OES43913.1"/>
    </source>
</evidence>
<reference evidence="1 2" key="1">
    <citation type="submission" date="2016-06" db="EMBL/GenBank/DDBJ databases">
        <title>Domibacillus iocasae genome sequencing.</title>
        <authorList>
            <person name="Verma A."/>
            <person name="Pal Y."/>
            <person name="Ojha A.K."/>
            <person name="Krishnamurthi S."/>
        </authorList>
    </citation>
    <scope>NUCLEOTIDE SEQUENCE [LARGE SCALE GENOMIC DNA]</scope>
    <source>
        <strain evidence="1 2">DSM 29979</strain>
    </source>
</reference>
<dbReference type="Proteomes" id="UP000095658">
    <property type="component" value="Unassembled WGS sequence"/>
</dbReference>
<accession>A0A1E7DLI1</accession>
<name>A0A1E7DLI1_9BACI</name>
<dbReference type="InterPro" id="IPR019076">
    <property type="entry name" value="Spore_lipoprot_YhcN/YlaJ-like"/>
</dbReference>
<proteinExistence type="predicted"/>
<evidence type="ECO:0000313" key="2">
    <source>
        <dbReference type="Proteomes" id="UP000095658"/>
    </source>
</evidence>
<organism evidence="1 2">
    <name type="scientific">Domibacillus iocasae</name>
    <dbReference type="NCBI Taxonomy" id="1714016"/>
    <lineage>
        <taxon>Bacteria</taxon>
        <taxon>Bacillati</taxon>
        <taxon>Bacillota</taxon>
        <taxon>Bacilli</taxon>
        <taxon>Bacillales</taxon>
        <taxon>Bacillaceae</taxon>
        <taxon>Domibacillus</taxon>
    </lineage>
</organism>
<evidence type="ECO:0008006" key="3">
    <source>
        <dbReference type="Google" id="ProtNLM"/>
    </source>
</evidence>
<sequence length="149" mass="16927">MNKMAGIFLVFLLAKCGAEHDGTAMIETADPDAVQLDGHQDDLAADIKKEADSFEEIYDTAVVKGTDQLLVAYKVRHLDRFQMKKIEKELDDHIEKMAEKEESEIIVSSDYKIFLEVVRLKEDMDAGHLTEKEADKRLSEIIKLKKETA</sequence>
<comment type="caution">
    <text evidence="1">The sequence shown here is derived from an EMBL/GenBank/DDBJ whole genome shotgun (WGS) entry which is preliminary data.</text>
</comment>
<dbReference type="OrthoDB" id="2969307at2"/>
<dbReference type="RefSeq" id="WP_069939691.1">
    <property type="nucleotide sequence ID" value="NZ_MAMP01000024.1"/>
</dbReference>
<dbReference type="Pfam" id="PF09580">
    <property type="entry name" value="Spore_YhcN_YlaJ"/>
    <property type="match status" value="1"/>
</dbReference>
<dbReference type="AlphaFoldDB" id="A0A1E7DLI1"/>
<dbReference type="EMBL" id="MAMP01000024">
    <property type="protein sequence ID" value="OES43913.1"/>
    <property type="molecule type" value="Genomic_DNA"/>
</dbReference>